<evidence type="ECO:0000313" key="1">
    <source>
        <dbReference type="EMBL" id="MCM2674106.1"/>
    </source>
</evidence>
<gene>
    <name evidence="1" type="ORF">NDM98_00285</name>
</gene>
<dbReference type="Proteomes" id="UP001203665">
    <property type="component" value="Unassembled WGS sequence"/>
</dbReference>
<dbReference type="RefSeq" id="WP_251603073.1">
    <property type="nucleotide sequence ID" value="NZ_JAMQJY010000001.1"/>
</dbReference>
<proteinExistence type="predicted"/>
<accession>A0ABT0XDY1</accession>
<dbReference type="EMBL" id="JAMQJY010000001">
    <property type="protein sequence ID" value="MCM2674106.1"/>
    <property type="molecule type" value="Genomic_DNA"/>
</dbReference>
<evidence type="ECO:0000313" key="2">
    <source>
        <dbReference type="Proteomes" id="UP001203665"/>
    </source>
</evidence>
<name>A0ABT0XDY1_9BACI</name>
<sequence>MKQVYRISEEGFYIEPKIIDPIDFENSVPIYEIPSDCTEITPIDGLFQAKLVNGEWVEGLSKEKIDELLNVPIPVDPLTRLEQQNGELGQMITDSELESMMQGQSVTELEIQSMIQGQQLTEMEIEQMMQGQQNTEFELRLMMVEAKMNV</sequence>
<protein>
    <submittedName>
        <fullName evidence="1">Uncharacterized protein</fullName>
    </submittedName>
</protein>
<reference evidence="1" key="1">
    <citation type="submission" date="2022-06" db="EMBL/GenBank/DDBJ databases">
        <title>Alkalicoccobacillus porphyridii sp. nov., isolated from a marine red alga, Porphyridium purpureum and reclassification of Shouchella plakortidis and Shouchella gibsonii as Alkalicoccobacillus plakortidis comb. nov. and Alkalicoccobacillus gibsonii comb. nov.</title>
        <authorList>
            <person name="Kim K.H."/>
            <person name="Lee J.K."/>
            <person name="Han D.M."/>
            <person name="Baek J.H."/>
            <person name="Jeon C.O."/>
        </authorList>
    </citation>
    <scope>NUCLEOTIDE SEQUENCE</scope>
    <source>
        <strain evidence="1">DSM 19153</strain>
    </source>
</reference>
<organism evidence="1 2">
    <name type="scientific">Alkalicoccobacillus plakortidis</name>
    <dbReference type="NCBI Taxonomy" id="444060"/>
    <lineage>
        <taxon>Bacteria</taxon>
        <taxon>Bacillati</taxon>
        <taxon>Bacillota</taxon>
        <taxon>Bacilli</taxon>
        <taxon>Bacillales</taxon>
        <taxon>Bacillaceae</taxon>
        <taxon>Alkalicoccobacillus</taxon>
    </lineage>
</organism>
<keyword evidence="2" id="KW-1185">Reference proteome</keyword>
<comment type="caution">
    <text evidence="1">The sequence shown here is derived from an EMBL/GenBank/DDBJ whole genome shotgun (WGS) entry which is preliminary data.</text>
</comment>